<dbReference type="InterPro" id="IPR017255">
    <property type="entry name" value="AcTrfase_GNAT_prd"/>
</dbReference>
<dbReference type="PANTHER" id="PTHR43072:SF36">
    <property type="entry name" value="RIBOSOMAL-PROTEIN-ALANINE ACETYLTRANSFERASE"/>
    <property type="match status" value="1"/>
</dbReference>
<accession>A0A1W5ZWV2</accession>
<dbReference type="PIRSF" id="PIRSF037663">
    <property type="entry name" value="Acetyltransf_GNAT_prd"/>
    <property type="match status" value="1"/>
</dbReference>
<dbReference type="PROSITE" id="PS51186">
    <property type="entry name" value="GNAT"/>
    <property type="match status" value="1"/>
</dbReference>
<dbReference type="Pfam" id="PF00583">
    <property type="entry name" value="Acetyltransf_1"/>
    <property type="match status" value="1"/>
</dbReference>
<evidence type="ECO:0000313" key="3">
    <source>
        <dbReference type="Proteomes" id="UP000192527"/>
    </source>
</evidence>
<dbReference type="CDD" id="cd04301">
    <property type="entry name" value="NAT_SF"/>
    <property type="match status" value="1"/>
</dbReference>
<evidence type="ECO:0000259" key="1">
    <source>
        <dbReference type="PROSITE" id="PS51186"/>
    </source>
</evidence>
<organism evidence="2 3">
    <name type="scientific">Halobacillus mangrovi</name>
    <dbReference type="NCBI Taxonomy" id="402384"/>
    <lineage>
        <taxon>Bacteria</taxon>
        <taxon>Bacillati</taxon>
        <taxon>Bacillota</taxon>
        <taxon>Bacilli</taxon>
        <taxon>Bacillales</taxon>
        <taxon>Bacillaceae</taxon>
        <taxon>Halobacillus</taxon>
    </lineage>
</organism>
<gene>
    <name evidence="2" type="ORF">HM131_13225</name>
</gene>
<dbReference type="OrthoDB" id="8593648at2"/>
<keyword evidence="2" id="KW-0808">Transferase</keyword>
<dbReference type="FunFam" id="3.40.630.30:FF:000133">
    <property type="entry name" value="Acetyltransferase, GNAT family"/>
    <property type="match status" value="1"/>
</dbReference>
<feature type="domain" description="N-acetyltransferase" evidence="1">
    <location>
        <begin position="1"/>
        <end position="145"/>
    </location>
</feature>
<dbReference type="RefSeq" id="WP_085030211.1">
    <property type="nucleotide sequence ID" value="NZ_CP020772.1"/>
</dbReference>
<sequence>MHIRHLEPSDYEKISPLINDWWHGRQMAQMVPKLFFVHFSQTSFIAEEDGEVIGFLIGFLSQTYLDESYIHFAGVDPNYRKQEVGRRLYETFFKVVKVNNRNIVRAVTSPVNKGSVAYHTKMGFEIEEGDKEIEGIPVVSHYDGRDKDRVLFKKVI</sequence>
<dbReference type="PANTHER" id="PTHR43072">
    <property type="entry name" value="N-ACETYLTRANSFERASE"/>
    <property type="match status" value="1"/>
</dbReference>
<dbReference type="InterPro" id="IPR000182">
    <property type="entry name" value="GNAT_dom"/>
</dbReference>
<name>A0A1W5ZWV2_9BACI</name>
<dbReference type="KEGG" id="hmn:HM131_13225"/>
<proteinExistence type="predicted"/>
<keyword evidence="3" id="KW-1185">Reference proteome</keyword>
<dbReference type="STRING" id="402384.HM131_13225"/>
<dbReference type="GO" id="GO:0016747">
    <property type="term" value="F:acyltransferase activity, transferring groups other than amino-acyl groups"/>
    <property type="evidence" value="ECO:0007669"/>
    <property type="project" value="InterPro"/>
</dbReference>
<evidence type="ECO:0000313" key="2">
    <source>
        <dbReference type="EMBL" id="ARI77750.1"/>
    </source>
</evidence>
<protein>
    <submittedName>
        <fullName evidence="2">GNAT family N-acetyltransferase</fullName>
    </submittedName>
</protein>
<dbReference type="InterPro" id="IPR016181">
    <property type="entry name" value="Acyl_CoA_acyltransferase"/>
</dbReference>
<dbReference type="Proteomes" id="UP000192527">
    <property type="component" value="Chromosome"/>
</dbReference>
<dbReference type="Gene3D" id="3.40.630.30">
    <property type="match status" value="1"/>
</dbReference>
<dbReference type="SUPFAM" id="SSF55729">
    <property type="entry name" value="Acyl-CoA N-acyltransferases (Nat)"/>
    <property type="match status" value="1"/>
</dbReference>
<dbReference type="EMBL" id="CP020772">
    <property type="protein sequence ID" value="ARI77750.1"/>
    <property type="molecule type" value="Genomic_DNA"/>
</dbReference>
<dbReference type="AlphaFoldDB" id="A0A1W5ZWV2"/>
<reference evidence="2 3" key="1">
    <citation type="submission" date="2017-04" db="EMBL/GenBank/DDBJ databases">
        <title>The whole genome sequencing and assembly of Halobacillus mangrovi strain.</title>
        <authorList>
            <person name="Lee S.-J."/>
            <person name="Park M.-K."/>
            <person name="Kim J.-Y."/>
            <person name="Lee Y.-J."/>
            <person name="Yi H."/>
            <person name="Bahn Y.-S."/>
            <person name="Kim J.F."/>
            <person name="Lee D.-W."/>
        </authorList>
    </citation>
    <scope>NUCLEOTIDE SEQUENCE [LARGE SCALE GENOMIC DNA]</scope>
    <source>
        <strain evidence="2 3">KTB 131</strain>
    </source>
</reference>